<name>A0A8J2H9R8_COTCN</name>
<keyword evidence="2" id="KW-1185">Reference proteome</keyword>
<protein>
    <submittedName>
        <fullName evidence="1">Uncharacterized protein</fullName>
    </submittedName>
</protein>
<dbReference type="EMBL" id="CAJNRD030001119">
    <property type="protein sequence ID" value="CAG5088909.1"/>
    <property type="molecule type" value="Genomic_DNA"/>
</dbReference>
<proteinExistence type="predicted"/>
<dbReference type="AlphaFoldDB" id="A0A8J2H9R8"/>
<accession>A0A8J2H9R8</accession>
<sequence>MFQAKKKLERKGLSQRRIDKCLRQLECQPKVVVEPLKIHGFRYFKRFSNILAIIILFLDKILSRIEKLTLKN</sequence>
<evidence type="ECO:0000313" key="1">
    <source>
        <dbReference type="EMBL" id="CAG5088909.1"/>
    </source>
</evidence>
<organism evidence="1 2">
    <name type="scientific">Cotesia congregata</name>
    <name type="common">Parasitoid wasp</name>
    <name type="synonym">Apanteles congregatus</name>
    <dbReference type="NCBI Taxonomy" id="51543"/>
    <lineage>
        <taxon>Eukaryota</taxon>
        <taxon>Metazoa</taxon>
        <taxon>Ecdysozoa</taxon>
        <taxon>Arthropoda</taxon>
        <taxon>Hexapoda</taxon>
        <taxon>Insecta</taxon>
        <taxon>Pterygota</taxon>
        <taxon>Neoptera</taxon>
        <taxon>Endopterygota</taxon>
        <taxon>Hymenoptera</taxon>
        <taxon>Apocrita</taxon>
        <taxon>Ichneumonoidea</taxon>
        <taxon>Braconidae</taxon>
        <taxon>Microgastrinae</taxon>
        <taxon>Cotesia</taxon>
    </lineage>
</organism>
<dbReference type="Proteomes" id="UP000786811">
    <property type="component" value="Unassembled WGS sequence"/>
</dbReference>
<reference evidence="1" key="1">
    <citation type="submission" date="2021-04" db="EMBL/GenBank/DDBJ databases">
        <authorList>
            <person name="Chebbi M.A.C M."/>
        </authorList>
    </citation>
    <scope>NUCLEOTIDE SEQUENCE</scope>
</reference>
<comment type="caution">
    <text evidence="1">The sequence shown here is derived from an EMBL/GenBank/DDBJ whole genome shotgun (WGS) entry which is preliminary data.</text>
</comment>
<evidence type="ECO:0000313" key="2">
    <source>
        <dbReference type="Proteomes" id="UP000786811"/>
    </source>
</evidence>
<gene>
    <name evidence="1" type="ORF">HICCMSTLAB_LOCUS5023</name>
</gene>